<dbReference type="Gene3D" id="3.40.1760.10">
    <property type="entry name" value="YfbM-like super family"/>
    <property type="match status" value="1"/>
</dbReference>
<dbReference type="OrthoDB" id="3731972at2"/>
<name>A0A3M8LE98_9MICO</name>
<comment type="caution">
    <text evidence="1">The sequence shown here is derived from an EMBL/GenBank/DDBJ whole genome shotgun (WGS) entry which is preliminary data.</text>
</comment>
<organism evidence="1 2">
    <name type="scientific">Cryobacterium tepidiphilum</name>
    <dbReference type="NCBI Taxonomy" id="2486026"/>
    <lineage>
        <taxon>Bacteria</taxon>
        <taxon>Bacillati</taxon>
        <taxon>Actinomycetota</taxon>
        <taxon>Actinomycetes</taxon>
        <taxon>Micrococcales</taxon>
        <taxon>Microbacteriaceae</taxon>
        <taxon>Cryobacterium</taxon>
    </lineage>
</organism>
<dbReference type="Proteomes" id="UP000279859">
    <property type="component" value="Unassembled WGS sequence"/>
</dbReference>
<dbReference type="InterPro" id="IPR035944">
    <property type="entry name" value="YfbM-like_sf"/>
</dbReference>
<dbReference type="InterPro" id="IPR015068">
    <property type="entry name" value="DUF1877"/>
</dbReference>
<dbReference type="AlphaFoldDB" id="A0A3M8LE98"/>
<sequence>MGIRYCAYPITRDEYPRALATPSLFLSQDPLMDAWGPQDLRSEVLYLDKCWSYLQTLFSPLPGELPRPAFHLVVGQVTHTRTGWISYQRALSPDEVDRVATDLAQFDDATISARLTGIDMFNEPSDRKVAYVAQYLSSAREYTARLAEDGRGLVYMIG</sequence>
<protein>
    <submittedName>
        <fullName evidence="1">DUF1877 family protein</fullName>
    </submittedName>
</protein>
<gene>
    <name evidence="1" type="ORF">EEJ31_06165</name>
</gene>
<evidence type="ECO:0000313" key="1">
    <source>
        <dbReference type="EMBL" id="RNE63806.1"/>
    </source>
</evidence>
<keyword evidence="2" id="KW-1185">Reference proteome</keyword>
<dbReference type="EMBL" id="RDSR01000007">
    <property type="protein sequence ID" value="RNE63806.1"/>
    <property type="molecule type" value="Genomic_DNA"/>
</dbReference>
<dbReference type="RefSeq" id="WP_123045416.1">
    <property type="nucleotide sequence ID" value="NZ_RDSR01000007.1"/>
</dbReference>
<dbReference type="Pfam" id="PF08974">
    <property type="entry name" value="DUF1877"/>
    <property type="match status" value="1"/>
</dbReference>
<evidence type="ECO:0000313" key="2">
    <source>
        <dbReference type="Proteomes" id="UP000279859"/>
    </source>
</evidence>
<proteinExistence type="predicted"/>
<accession>A0A3M8LE98</accession>
<reference evidence="1 2" key="1">
    <citation type="submission" date="2018-11" db="EMBL/GenBank/DDBJ databases">
        <title>Cryobacterium sp. nov., isolated from rhizosphere soil of lettuce.</title>
        <authorList>
            <person name="Wang Y."/>
        </authorList>
    </citation>
    <scope>NUCLEOTIDE SEQUENCE [LARGE SCALE GENOMIC DNA]</scope>
    <source>
        <strain evidence="1 2">NEAU-85</strain>
    </source>
</reference>